<keyword evidence="3" id="KW-0067">ATP-binding</keyword>
<dbReference type="GO" id="GO:0006434">
    <property type="term" value="P:seryl-tRNA aminoacylation"/>
    <property type="evidence" value="ECO:0007669"/>
    <property type="project" value="InterPro"/>
</dbReference>
<keyword evidence="6" id="KW-1185">Reference proteome</keyword>
<comment type="similarity">
    <text evidence="1">Belongs to the class-II aminoacyl-tRNA synthetase family. Type-1 seryl-tRNA synthetase subfamily.</text>
</comment>
<dbReference type="InterPro" id="IPR045864">
    <property type="entry name" value="aa-tRNA-synth_II/BPL/LPL"/>
</dbReference>
<feature type="binding site" evidence="3">
    <location>
        <begin position="340"/>
        <end position="343"/>
    </location>
    <ligand>
        <name>ATP</name>
        <dbReference type="ChEBI" id="CHEBI:30616"/>
    </ligand>
</feature>
<feature type="binding site" evidence="3">
    <location>
        <begin position="254"/>
        <end position="256"/>
    </location>
    <ligand>
        <name>ATP</name>
        <dbReference type="ChEBI" id="CHEBI:30616"/>
    </ligand>
</feature>
<dbReference type="PANTHER" id="PTHR11778">
    <property type="entry name" value="SERYL-TRNA SYNTHETASE"/>
    <property type="match status" value="1"/>
</dbReference>
<dbReference type="InterPro" id="IPR002314">
    <property type="entry name" value="aa-tRNA-synt_IIb"/>
</dbReference>
<evidence type="ECO:0000256" key="2">
    <source>
        <dbReference type="PIRSR" id="PIRSR001529-1"/>
    </source>
</evidence>
<feature type="binding site" evidence="2">
    <location>
        <position position="276"/>
    </location>
    <ligand>
        <name>L-serine</name>
        <dbReference type="ChEBI" id="CHEBI:33384"/>
    </ligand>
</feature>
<keyword evidence="3" id="KW-0547">Nucleotide-binding</keyword>
<reference evidence="5" key="1">
    <citation type="submission" date="2021-12" db="EMBL/GenBank/DDBJ databases">
        <authorList>
            <person name="King R."/>
        </authorList>
    </citation>
    <scope>NUCLEOTIDE SEQUENCE</scope>
</reference>
<feature type="site" description="Important for serine binding" evidence="2">
    <location>
        <position position="375"/>
    </location>
</feature>
<feature type="binding site" evidence="2">
    <location>
        <position position="254"/>
    </location>
    <ligand>
        <name>L-serine</name>
        <dbReference type="ChEBI" id="CHEBI:33384"/>
    </ligand>
</feature>
<dbReference type="SUPFAM" id="SSF55681">
    <property type="entry name" value="Class II aaRS and biotin synthetases"/>
    <property type="match status" value="1"/>
</dbReference>
<dbReference type="AlphaFoldDB" id="A0A9P0AYH7"/>
<organism evidence="5 6">
    <name type="scientific">Brassicogethes aeneus</name>
    <name type="common">Rape pollen beetle</name>
    <name type="synonym">Meligethes aeneus</name>
    <dbReference type="NCBI Taxonomy" id="1431903"/>
    <lineage>
        <taxon>Eukaryota</taxon>
        <taxon>Metazoa</taxon>
        <taxon>Ecdysozoa</taxon>
        <taxon>Arthropoda</taxon>
        <taxon>Hexapoda</taxon>
        <taxon>Insecta</taxon>
        <taxon>Pterygota</taxon>
        <taxon>Neoptera</taxon>
        <taxon>Endopterygota</taxon>
        <taxon>Coleoptera</taxon>
        <taxon>Polyphaga</taxon>
        <taxon>Cucujiformia</taxon>
        <taxon>Nitidulidae</taxon>
        <taxon>Meligethinae</taxon>
        <taxon>Brassicogethes</taxon>
    </lineage>
</organism>
<dbReference type="FunFam" id="3.30.930.10:FF:000078">
    <property type="entry name" value="Seryl-tRNA synthetase"/>
    <property type="match status" value="1"/>
</dbReference>
<evidence type="ECO:0000313" key="5">
    <source>
        <dbReference type="EMBL" id="CAH0553267.1"/>
    </source>
</evidence>
<dbReference type="OrthoDB" id="10264585at2759"/>
<dbReference type="Gene3D" id="3.30.930.10">
    <property type="entry name" value="Bira Bifunctional Protein, Domain 2"/>
    <property type="match status" value="1"/>
</dbReference>
<gene>
    <name evidence="5" type="ORF">MELIAE_LOCUS5317</name>
</gene>
<name>A0A9P0AYH7_BRAAE</name>
<dbReference type="GO" id="GO:0005524">
    <property type="term" value="F:ATP binding"/>
    <property type="evidence" value="ECO:0007669"/>
    <property type="project" value="UniProtKB-KW"/>
</dbReference>
<dbReference type="GO" id="GO:0004828">
    <property type="term" value="F:serine-tRNA ligase activity"/>
    <property type="evidence" value="ECO:0007669"/>
    <property type="project" value="InterPro"/>
</dbReference>
<proteinExistence type="inferred from homology"/>
<feature type="binding site" evidence="3">
    <location>
        <begin position="269"/>
        <end position="272"/>
    </location>
    <ligand>
        <name>ATP</name>
        <dbReference type="ChEBI" id="CHEBI:30616"/>
    </ligand>
</feature>
<evidence type="ECO:0000313" key="6">
    <source>
        <dbReference type="Proteomes" id="UP001154078"/>
    </source>
</evidence>
<evidence type="ECO:0000256" key="1">
    <source>
        <dbReference type="ARBA" id="ARBA00010728"/>
    </source>
</evidence>
<dbReference type="EMBL" id="OV121134">
    <property type="protein sequence ID" value="CAH0553267.1"/>
    <property type="molecule type" value="Genomic_DNA"/>
</dbReference>
<dbReference type="PRINTS" id="PR00981">
    <property type="entry name" value="TRNASYNTHSER"/>
</dbReference>
<feature type="binding site" evidence="2">
    <location>
        <position position="373"/>
    </location>
    <ligand>
        <name>L-serine</name>
        <dbReference type="ChEBI" id="CHEBI:33384"/>
    </ligand>
</feature>
<evidence type="ECO:0000259" key="4">
    <source>
        <dbReference type="Pfam" id="PF00587"/>
    </source>
</evidence>
<feature type="binding site" evidence="2">
    <location>
        <position position="220"/>
    </location>
    <ligand>
        <name>L-serine</name>
        <dbReference type="ChEBI" id="CHEBI:33384"/>
    </ligand>
</feature>
<dbReference type="Pfam" id="PF00587">
    <property type="entry name" value="tRNA-synt_2b"/>
    <property type="match status" value="1"/>
</dbReference>
<evidence type="ECO:0000256" key="3">
    <source>
        <dbReference type="PIRSR" id="PIRSR001529-2"/>
    </source>
</evidence>
<dbReference type="PIRSF" id="PIRSF001529">
    <property type="entry name" value="Ser-tRNA-synth_IIa"/>
    <property type="match status" value="1"/>
</dbReference>
<protein>
    <recommendedName>
        <fullName evidence="4">Aminoacyl-tRNA synthetase class II (G/ P/ S/T) domain-containing protein</fullName>
    </recommendedName>
</protein>
<accession>A0A9P0AYH7</accession>
<feature type="domain" description="Aminoacyl-tRNA synthetase class II (G/ P/ S/T)" evidence="4">
    <location>
        <begin position="212"/>
        <end position="388"/>
    </location>
</feature>
<sequence length="431" mass="49450">MLPRIFKTVQNARYQSTKTLGWIISEHPELDENYFCNGNNLNEIKNNISHRKGVGDIEQVNKLKQKLDSLNFSSADYKIVKNDLQSELFKLPNKTHPEVLNYGDDPKVLKIVNGKRKFNFDELEFHNITKRLNLVRSEHLGNLSGSKSYYLLGEMVELEQALINYFCEKLYNSGFELISVPDILHRKVIESCGMNTSGTRTQVYSLDKNLHDPDLCLSGTSEMALAGYFANNTLELNMDYGLPKKLMAVSRCYRAETSNTAEEKGIYRVHEFTKVEMFLLCTSEQSHEMLEDIRKMQEENFASLDICFQVLDMPPHELGAPAYRKYDIEAWLPGRKIFGEISSCSNCTDYQSRRLGIKYKSKDGDIKFAHTLNGTACAIPRLLIALSETGQNKNGTISIPKVLQKYMDNKEYICKQKQIPELKLIKHKNHN</sequence>
<dbReference type="InterPro" id="IPR002317">
    <property type="entry name" value="Ser-tRNA-ligase_type_1"/>
</dbReference>
<dbReference type="NCBIfam" id="TIGR00414">
    <property type="entry name" value="serS"/>
    <property type="match status" value="1"/>
</dbReference>
<dbReference type="Proteomes" id="UP001154078">
    <property type="component" value="Chromosome 3"/>
</dbReference>